<feature type="signal peptide" evidence="2">
    <location>
        <begin position="1"/>
        <end position="24"/>
    </location>
</feature>
<reference evidence="5" key="2">
    <citation type="submission" date="2023-11" db="UniProtKB">
        <authorList>
            <consortium name="WormBaseParasite"/>
        </authorList>
    </citation>
    <scope>IDENTIFICATION</scope>
</reference>
<name>A0AA85K877_TRIRE</name>
<dbReference type="Proteomes" id="UP000050795">
    <property type="component" value="Unassembled WGS sequence"/>
</dbReference>
<keyword evidence="4" id="KW-1185">Reference proteome</keyword>
<evidence type="ECO:0000313" key="5">
    <source>
        <dbReference type="WBParaSite" id="TREG1_72030.1"/>
    </source>
</evidence>
<organism evidence="4 5">
    <name type="scientific">Trichobilharzia regenti</name>
    <name type="common">Nasal bird schistosome</name>
    <dbReference type="NCBI Taxonomy" id="157069"/>
    <lineage>
        <taxon>Eukaryota</taxon>
        <taxon>Metazoa</taxon>
        <taxon>Spiralia</taxon>
        <taxon>Lophotrochozoa</taxon>
        <taxon>Platyhelminthes</taxon>
        <taxon>Trematoda</taxon>
        <taxon>Digenea</taxon>
        <taxon>Strigeidida</taxon>
        <taxon>Schistosomatoidea</taxon>
        <taxon>Schistosomatidae</taxon>
        <taxon>Trichobilharzia</taxon>
    </lineage>
</organism>
<dbReference type="Pfam" id="PF02932">
    <property type="entry name" value="Neur_chan_memb"/>
    <property type="match status" value="1"/>
</dbReference>
<reference evidence="4" key="1">
    <citation type="submission" date="2022-06" db="EMBL/GenBank/DDBJ databases">
        <authorList>
            <person name="Berger JAMES D."/>
            <person name="Berger JAMES D."/>
        </authorList>
    </citation>
    <scope>NUCLEOTIDE SEQUENCE [LARGE SCALE GENOMIC DNA]</scope>
</reference>
<sequence length="426" mass="49515">MGIITVSMFLCCITVNLHFRTAETQQPPKWLRKFTALMGWLLGINIDELELVEETVHLKIRTIPYESQNTPSVNNTHKKQTIHYNNSSSSGSLKELSNSQHHPLYYSASGSLSSIHDNPKWNKLSHHSCYDRYFNSNDKYCTYYPNISKQASFELRSRDIISSDLNKHNINQSAMIYKNIDNNSSNNPLKCSTCSMVNSTCKCYHPGDISSPIYYYQNTNDMLPNHSDNRQYSMSSNTDLTNSRYSLPINICSDDNRIISCQLNETDVENISLLNYWNNNEQPQDHHLHEHRAPPRHYHQNYEEEIIQATIPPKQKSKIKPEAAIPQPSTSRLQHFYPISLNKLSKLTQKERQSLRRIKQDISYITKAARQLQGELKERDLKERIIEQWKIVGIVLDRIFFIIYFITVLLSTLLFHPTLIDDSVDD</sequence>
<keyword evidence="1" id="KW-0472">Membrane</keyword>
<accession>A0AA85K877</accession>
<keyword evidence="2" id="KW-0732">Signal</keyword>
<feature type="transmembrane region" description="Helical" evidence="1">
    <location>
        <begin position="399"/>
        <end position="420"/>
    </location>
</feature>
<dbReference type="InterPro" id="IPR038050">
    <property type="entry name" value="Neuro_actylchol_rec"/>
</dbReference>
<feature type="chain" id="PRO_5041709060" description="Neurotransmitter-gated ion-channel transmembrane domain-containing protein" evidence="2">
    <location>
        <begin position="25"/>
        <end position="426"/>
    </location>
</feature>
<dbReference type="GO" id="GO:0006811">
    <property type="term" value="P:monoatomic ion transport"/>
    <property type="evidence" value="ECO:0007669"/>
    <property type="project" value="InterPro"/>
</dbReference>
<dbReference type="GO" id="GO:0016020">
    <property type="term" value="C:membrane"/>
    <property type="evidence" value="ECO:0007669"/>
    <property type="project" value="InterPro"/>
</dbReference>
<evidence type="ECO:0000256" key="1">
    <source>
        <dbReference type="SAM" id="Phobius"/>
    </source>
</evidence>
<evidence type="ECO:0000313" key="4">
    <source>
        <dbReference type="Proteomes" id="UP000050795"/>
    </source>
</evidence>
<evidence type="ECO:0000256" key="2">
    <source>
        <dbReference type="SAM" id="SignalP"/>
    </source>
</evidence>
<protein>
    <recommendedName>
        <fullName evidence="3">Neurotransmitter-gated ion-channel transmembrane domain-containing protein</fullName>
    </recommendedName>
</protein>
<evidence type="ECO:0000259" key="3">
    <source>
        <dbReference type="Pfam" id="PF02932"/>
    </source>
</evidence>
<proteinExistence type="predicted"/>
<dbReference type="InterPro" id="IPR036719">
    <property type="entry name" value="Neuro-gated_channel_TM_sf"/>
</dbReference>
<feature type="domain" description="Neurotransmitter-gated ion-channel transmembrane" evidence="3">
    <location>
        <begin position="329"/>
        <end position="414"/>
    </location>
</feature>
<dbReference type="AlphaFoldDB" id="A0AA85K877"/>
<keyword evidence="1" id="KW-0812">Transmembrane</keyword>
<dbReference type="SUPFAM" id="SSF90112">
    <property type="entry name" value="Neurotransmitter-gated ion-channel transmembrane pore"/>
    <property type="match status" value="1"/>
</dbReference>
<dbReference type="InterPro" id="IPR006029">
    <property type="entry name" value="Neurotrans-gated_channel_TM"/>
</dbReference>
<keyword evidence="1" id="KW-1133">Transmembrane helix</keyword>
<dbReference type="Gene3D" id="1.20.58.390">
    <property type="entry name" value="Neurotransmitter-gated ion-channel transmembrane domain"/>
    <property type="match status" value="1"/>
</dbReference>
<dbReference type="WBParaSite" id="TREG1_72030.1">
    <property type="protein sequence ID" value="TREG1_72030.1"/>
    <property type="gene ID" value="TREG1_72030"/>
</dbReference>